<organism evidence="1 2">
    <name type="scientific">Rossellomorea vietnamensis</name>
    <dbReference type="NCBI Taxonomy" id="218284"/>
    <lineage>
        <taxon>Bacteria</taxon>
        <taxon>Bacillati</taxon>
        <taxon>Bacillota</taxon>
        <taxon>Bacilli</taxon>
        <taxon>Bacillales</taxon>
        <taxon>Bacillaceae</taxon>
        <taxon>Rossellomorea</taxon>
    </lineage>
</organism>
<comment type="caution">
    <text evidence="1">The sequence shown here is derived from an EMBL/GenBank/DDBJ whole genome shotgun (WGS) entry which is preliminary data.</text>
</comment>
<reference evidence="1 2" key="1">
    <citation type="submission" date="2019-08" db="EMBL/GenBank/DDBJ databases">
        <title>Bacillus genomes from the desert of Cuatro Cienegas, Coahuila.</title>
        <authorList>
            <person name="Olmedo-Alvarez G."/>
        </authorList>
    </citation>
    <scope>NUCLEOTIDE SEQUENCE [LARGE SCALE GENOMIC DNA]</scope>
    <source>
        <strain evidence="1 2">CH34_1T</strain>
    </source>
</reference>
<dbReference type="Proteomes" id="UP000322267">
    <property type="component" value="Unassembled WGS sequence"/>
</dbReference>
<evidence type="ECO:0000313" key="2">
    <source>
        <dbReference type="Proteomes" id="UP000322267"/>
    </source>
</evidence>
<proteinExistence type="predicted"/>
<sequence>MLCRNLLAFLQGCTQINCCFQNNSKGGVE</sequence>
<dbReference type="NCBIfam" id="TIGR01053">
    <property type="entry name" value="LSD1"/>
    <property type="match status" value="1"/>
</dbReference>
<dbReference type="EMBL" id="VTEI01000006">
    <property type="protein sequence ID" value="TYS16301.1"/>
    <property type="molecule type" value="Genomic_DNA"/>
</dbReference>
<evidence type="ECO:0000313" key="1">
    <source>
        <dbReference type="EMBL" id="TYS16301.1"/>
    </source>
</evidence>
<protein>
    <submittedName>
        <fullName evidence="1">Uncharacterized protein</fullName>
    </submittedName>
</protein>
<dbReference type="AlphaFoldDB" id="A0A5D4NRT0"/>
<accession>A0A5D4NRT0</accession>
<name>A0A5D4NRT0_9BACI</name>
<gene>
    <name evidence="1" type="ORF">FZC78_13275</name>
</gene>